<feature type="transmembrane region" description="Helical" evidence="1">
    <location>
        <begin position="105"/>
        <end position="126"/>
    </location>
</feature>
<protein>
    <submittedName>
        <fullName evidence="2">YesL family protein</fullName>
    </submittedName>
</protein>
<evidence type="ECO:0000313" key="2">
    <source>
        <dbReference type="EMBL" id="KAB8133649.1"/>
    </source>
</evidence>
<proteinExistence type="predicted"/>
<gene>
    <name evidence="2" type="ORF">F9U64_12165</name>
</gene>
<feature type="transmembrane region" description="Helical" evidence="1">
    <location>
        <begin position="173"/>
        <end position="194"/>
    </location>
</feature>
<keyword evidence="1" id="KW-0812">Transmembrane</keyword>
<organism evidence="2 3">
    <name type="scientific">Gracilibacillus oryzae</name>
    <dbReference type="NCBI Taxonomy" id="1672701"/>
    <lineage>
        <taxon>Bacteria</taxon>
        <taxon>Bacillati</taxon>
        <taxon>Bacillota</taxon>
        <taxon>Bacilli</taxon>
        <taxon>Bacillales</taxon>
        <taxon>Bacillaceae</taxon>
        <taxon>Gracilibacillus</taxon>
    </lineage>
</organism>
<dbReference type="OrthoDB" id="9814991at2"/>
<dbReference type="AlphaFoldDB" id="A0A7C8KUP2"/>
<dbReference type="RefSeq" id="WP_153403740.1">
    <property type="nucleotide sequence ID" value="NZ_ML762431.1"/>
</dbReference>
<dbReference type="InterPro" id="IPR006938">
    <property type="entry name" value="DUF624"/>
</dbReference>
<reference evidence="2 3" key="1">
    <citation type="submission" date="2019-10" db="EMBL/GenBank/DDBJ databases">
        <title>Gracilibacillus sp. nov. isolated from rice seeds.</title>
        <authorList>
            <person name="He S."/>
        </authorList>
    </citation>
    <scope>NUCLEOTIDE SEQUENCE [LARGE SCALE GENOMIC DNA]</scope>
    <source>
        <strain evidence="2 3">TD8</strain>
    </source>
</reference>
<keyword evidence="3" id="KW-1185">Reference proteome</keyword>
<dbReference type="EMBL" id="WEID01000057">
    <property type="protein sequence ID" value="KAB8133649.1"/>
    <property type="molecule type" value="Genomic_DNA"/>
</dbReference>
<keyword evidence="1" id="KW-1133">Transmembrane helix</keyword>
<keyword evidence="1" id="KW-0472">Membrane</keyword>
<feature type="transmembrane region" description="Helical" evidence="1">
    <location>
        <begin position="147"/>
        <end position="167"/>
    </location>
</feature>
<evidence type="ECO:0000313" key="3">
    <source>
        <dbReference type="Proteomes" id="UP000480246"/>
    </source>
</evidence>
<accession>A0A7C8KUP2</accession>
<dbReference type="Pfam" id="PF04854">
    <property type="entry name" value="DUF624"/>
    <property type="match status" value="1"/>
</dbReference>
<dbReference type="Proteomes" id="UP000480246">
    <property type="component" value="Unassembled WGS sequence"/>
</dbReference>
<evidence type="ECO:0000256" key="1">
    <source>
        <dbReference type="SAM" id="Phobius"/>
    </source>
</evidence>
<feature type="transmembrane region" description="Helical" evidence="1">
    <location>
        <begin position="23"/>
        <end position="46"/>
    </location>
</feature>
<comment type="caution">
    <text evidence="2">The sequence shown here is derived from an EMBL/GenBank/DDBJ whole genome shotgun (WGS) entry which is preliminary data.</text>
</comment>
<name>A0A7C8KUP2_9BACI</name>
<sequence>MEHILKMEGPVYHFLTRAVELTLLNLLFIVCSIPIITMGTSITALYSVTLKMVRKEDSGIYREFLQAFKQNFRQSTAIWSLLLVAGIVLFMNYTLLGFYNGNFSLLIILSLFFFSFFYLLIGTMIFPYIARFKNTTKDAFKNVIKMAIANPYPIFLVLIFVIGPVILMFSSPFFFVLMLYINLFLGFSFVAYLNSFIIRNLYEKYED</sequence>
<feature type="transmembrane region" description="Helical" evidence="1">
    <location>
        <begin position="78"/>
        <end position="99"/>
    </location>
</feature>